<organism evidence="1 2">
    <name type="scientific">Bacillus pumilus</name>
    <name type="common">Bacillus mesentericus</name>
    <dbReference type="NCBI Taxonomy" id="1408"/>
    <lineage>
        <taxon>Bacteria</taxon>
        <taxon>Bacillati</taxon>
        <taxon>Bacillota</taxon>
        <taxon>Bacilli</taxon>
        <taxon>Bacillales</taxon>
        <taxon>Bacillaceae</taxon>
        <taxon>Bacillus</taxon>
    </lineage>
</organism>
<proteinExistence type="predicted"/>
<dbReference type="AlphaFoldDB" id="A0AB34QRC9"/>
<reference evidence="1 2" key="1">
    <citation type="submission" date="2014-12" db="EMBL/GenBank/DDBJ databases">
        <title>Draft Genome Sequences of Five Spore-Forming Food Isolates of Bacillus pumilus.</title>
        <authorList>
            <person name="de Jong A."/>
            <person name="van Heel A.J."/>
            <person name="Montalban-Lopez M."/>
            <person name="Krawczyk A.O."/>
            <person name="Berendsen E.M."/>
            <person name="Wells-Bennik M."/>
            <person name="Kuipers O.P."/>
        </authorList>
    </citation>
    <scope>NUCLEOTIDE SEQUENCE [LARGE SCALE GENOMIC DNA]</scope>
    <source>
        <strain evidence="1 2">B4127</strain>
    </source>
</reference>
<name>A0AB34QRC9_BACPU</name>
<accession>A0AB34QRC9</accession>
<dbReference type="RefSeq" id="WP_258395146.1">
    <property type="nucleotide sequence ID" value="NZ_JARTHW010000003.1"/>
</dbReference>
<sequence>MANKLNTKILVVESNEPNYKNIAEALLVLTRDVDLSFKKDEAV</sequence>
<comment type="caution">
    <text evidence="1">The sequence shown here is derived from an EMBL/GenBank/DDBJ whole genome shotgun (WGS) entry which is preliminary data.</text>
</comment>
<evidence type="ECO:0000313" key="2">
    <source>
        <dbReference type="Proteomes" id="UP000031978"/>
    </source>
</evidence>
<dbReference type="EMBL" id="JXCL01000038">
    <property type="protein sequence ID" value="KIL13583.1"/>
    <property type="molecule type" value="Genomic_DNA"/>
</dbReference>
<gene>
    <name evidence="1" type="ORF">B4127_0595</name>
</gene>
<dbReference type="Proteomes" id="UP000031978">
    <property type="component" value="Unassembled WGS sequence"/>
</dbReference>
<evidence type="ECO:0000313" key="1">
    <source>
        <dbReference type="EMBL" id="KIL13583.1"/>
    </source>
</evidence>
<protein>
    <submittedName>
        <fullName evidence="1">Uncharacterized protein</fullName>
    </submittedName>
</protein>